<dbReference type="InterPro" id="IPR055551">
    <property type="entry name" value="DUF7127"/>
</dbReference>
<protein>
    <recommendedName>
        <fullName evidence="3">Hsp20/alpha crystallin family protein</fullName>
    </recommendedName>
</protein>
<keyword evidence="2" id="KW-1185">Reference proteome</keyword>
<evidence type="ECO:0000313" key="1">
    <source>
        <dbReference type="EMBL" id="MBX0297950.1"/>
    </source>
</evidence>
<evidence type="ECO:0008006" key="3">
    <source>
        <dbReference type="Google" id="ProtNLM"/>
    </source>
</evidence>
<dbReference type="Proteomes" id="UP001430455">
    <property type="component" value="Unassembled WGS sequence"/>
</dbReference>
<dbReference type="AlphaFoldDB" id="A0AAW4PKX6"/>
<accession>A0AAW4PKX6</accession>
<dbReference type="Pfam" id="PF23444">
    <property type="entry name" value="DUF7127"/>
    <property type="match status" value="1"/>
</dbReference>
<proteinExistence type="predicted"/>
<evidence type="ECO:0000313" key="2">
    <source>
        <dbReference type="Proteomes" id="UP001430455"/>
    </source>
</evidence>
<gene>
    <name evidence="1" type="ORF">EGH23_24090</name>
</gene>
<dbReference type="EMBL" id="RKLT01000033">
    <property type="protein sequence ID" value="MBX0297950.1"/>
    <property type="molecule type" value="Genomic_DNA"/>
</dbReference>
<dbReference type="RefSeq" id="WP_220582531.1">
    <property type="nucleotide sequence ID" value="NZ_RKLT01000033.1"/>
</dbReference>
<comment type="caution">
    <text evidence="1">The sequence shown here is derived from an EMBL/GenBank/DDBJ whole genome shotgun (WGS) entry which is preliminary data.</text>
</comment>
<sequence>MQVPERLQDIDQQEAIIREYDYDDTTSILVDFGPKANEISVDVVGETVILVVSDTQFEFELPDDTTEITSKNGVLTIEG</sequence>
<reference evidence="1 2" key="1">
    <citation type="submission" date="2021-06" db="EMBL/GenBank/DDBJ databases">
        <title>Halomicroarcula sp. a new haloarchaeum isolated from saline soil.</title>
        <authorList>
            <person name="Duran-Viseras A."/>
            <person name="Sanchez-Porro C."/>
            <person name="Ventosa A."/>
        </authorList>
    </citation>
    <scope>NUCLEOTIDE SEQUENCE [LARGE SCALE GENOMIC DNA]</scope>
    <source>
        <strain evidence="1 2">F27</strain>
    </source>
</reference>
<organism evidence="1 2">
    <name type="scientific">Haloarcula nitratireducens</name>
    <dbReference type="NCBI Taxonomy" id="2487749"/>
    <lineage>
        <taxon>Archaea</taxon>
        <taxon>Methanobacteriati</taxon>
        <taxon>Methanobacteriota</taxon>
        <taxon>Stenosarchaea group</taxon>
        <taxon>Halobacteria</taxon>
        <taxon>Halobacteriales</taxon>
        <taxon>Haloarculaceae</taxon>
        <taxon>Haloarcula</taxon>
    </lineage>
</organism>
<name>A0AAW4PKX6_9EURY</name>